<comment type="caution">
    <text evidence="1">The sequence shown here is derived from an EMBL/GenBank/DDBJ whole genome shotgun (WGS) entry which is preliminary data.</text>
</comment>
<dbReference type="PANTHER" id="PTHR33064:SF37">
    <property type="entry name" value="RIBONUCLEASE H"/>
    <property type="match status" value="1"/>
</dbReference>
<dbReference type="InterPro" id="IPR043128">
    <property type="entry name" value="Rev_trsase/Diguanyl_cyclase"/>
</dbReference>
<accession>A0A2K3JQ10</accession>
<dbReference type="FunFam" id="3.30.70.270:FF:000020">
    <property type="entry name" value="Transposon Tf2-6 polyprotein-like Protein"/>
    <property type="match status" value="1"/>
</dbReference>
<gene>
    <name evidence="1" type="ORF">L195_g058058</name>
</gene>
<proteinExistence type="predicted"/>
<sequence length="97" mass="10948">GHVVSKNGISVDPSKVEAVQNWPRPTTVKEIRSFLGLAGYYRRFVKDFSKLAFPLTRLTQKKVEFQWTDACEESFQKLKQYLTSAPVLALPTSGGAW</sequence>
<evidence type="ECO:0000313" key="1">
    <source>
        <dbReference type="EMBL" id="PNX56131.1"/>
    </source>
</evidence>
<evidence type="ECO:0000313" key="2">
    <source>
        <dbReference type="Proteomes" id="UP000236291"/>
    </source>
</evidence>
<dbReference type="Gene3D" id="3.30.70.270">
    <property type="match status" value="1"/>
</dbReference>
<feature type="non-terminal residue" evidence="1">
    <location>
        <position position="1"/>
    </location>
</feature>
<protein>
    <submittedName>
        <fullName evidence="1">Retrotransposon-related protein</fullName>
    </submittedName>
</protein>
<dbReference type="Proteomes" id="UP000236291">
    <property type="component" value="Unassembled WGS sequence"/>
</dbReference>
<dbReference type="STRING" id="57577.A0A2K3JQ10"/>
<dbReference type="SUPFAM" id="SSF56672">
    <property type="entry name" value="DNA/RNA polymerases"/>
    <property type="match status" value="1"/>
</dbReference>
<dbReference type="PANTHER" id="PTHR33064">
    <property type="entry name" value="POL PROTEIN"/>
    <property type="match status" value="1"/>
</dbReference>
<dbReference type="InterPro" id="IPR051320">
    <property type="entry name" value="Viral_Replic_Matur_Polypro"/>
</dbReference>
<name>A0A2K3JQ10_TRIPR</name>
<reference evidence="1 2" key="1">
    <citation type="journal article" date="2014" name="Am. J. Bot.">
        <title>Genome assembly and annotation for red clover (Trifolium pratense; Fabaceae).</title>
        <authorList>
            <person name="Istvanek J."/>
            <person name="Jaros M."/>
            <person name="Krenek A."/>
            <person name="Repkova J."/>
        </authorList>
    </citation>
    <scope>NUCLEOTIDE SEQUENCE [LARGE SCALE GENOMIC DNA]</scope>
    <source>
        <strain evidence="2">cv. Tatra</strain>
        <tissue evidence="1">Young leaves</tissue>
    </source>
</reference>
<reference evidence="1 2" key="2">
    <citation type="journal article" date="2017" name="Front. Plant Sci.">
        <title>Gene Classification and Mining of Molecular Markers Useful in Red Clover (Trifolium pratense) Breeding.</title>
        <authorList>
            <person name="Istvanek J."/>
            <person name="Dluhosova J."/>
            <person name="Dluhos P."/>
            <person name="Patkova L."/>
            <person name="Nedelnik J."/>
            <person name="Repkova J."/>
        </authorList>
    </citation>
    <scope>NUCLEOTIDE SEQUENCE [LARGE SCALE GENOMIC DNA]</scope>
    <source>
        <strain evidence="2">cv. Tatra</strain>
        <tissue evidence="1">Young leaves</tissue>
    </source>
</reference>
<dbReference type="InterPro" id="IPR043502">
    <property type="entry name" value="DNA/RNA_pol_sf"/>
</dbReference>
<organism evidence="1 2">
    <name type="scientific">Trifolium pratense</name>
    <name type="common">Red clover</name>
    <dbReference type="NCBI Taxonomy" id="57577"/>
    <lineage>
        <taxon>Eukaryota</taxon>
        <taxon>Viridiplantae</taxon>
        <taxon>Streptophyta</taxon>
        <taxon>Embryophyta</taxon>
        <taxon>Tracheophyta</taxon>
        <taxon>Spermatophyta</taxon>
        <taxon>Magnoliopsida</taxon>
        <taxon>eudicotyledons</taxon>
        <taxon>Gunneridae</taxon>
        <taxon>Pentapetalae</taxon>
        <taxon>rosids</taxon>
        <taxon>fabids</taxon>
        <taxon>Fabales</taxon>
        <taxon>Fabaceae</taxon>
        <taxon>Papilionoideae</taxon>
        <taxon>50 kb inversion clade</taxon>
        <taxon>NPAAA clade</taxon>
        <taxon>Hologalegina</taxon>
        <taxon>IRL clade</taxon>
        <taxon>Trifolieae</taxon>
        <taxon>Trifolium</taxon>
    </lineage>
</organism>
<dbReference type="AlphaFoldDB" id="A0A2K3JQ10"/>
<dbReference type="EMBL" id="ASHM01118442">
    <property type="protein sequence ID" value="PNX56131.1"/>
    <property type="molecule type" value="Genomic_DNA"/>
</dbReference>